<evidence type="ECO:0000256" key="2">
    <source>
        <dbReference type="SAM" id="MobiDB-lite"/>
    </source>
</evidence>
<dbReference type="Proteomes" id="UP000364291">
    <property type="component" value="Unassembled WGS sequence"/>
</dbReference>
<reference evidence="4 6" key="2">
    <citation type="submission" date="2019-08" db="EMBL/GenBank/DDBJ databases">
        <authorList>
            <person name="Peeters C."/>
        </authorList>
    </citation>
    <scope>NUCLEOTIDE SEQUENCE [LARGE SCALE GENOMIC DNA]</scope>
    <source>
        <strain evidence="4 6">LMG 18089</strain>
    </source>
</reference>
<evidence type="ECO:0000313" key="5">
    <source>
        <dbReference type="Proteomes" id="UP000270216"/>
    </source>
</evidence>
<accession>A0A0B5FAB5</accession>
<dbReference type="Pfam" id="PF04285">
    <property type="entry name" value="DUF444"/>
    <property type="match status" value="1"/>
</dbReference>
<name>A0A0B5FAB5_9BURK</name>
<protein>
    <recommendedName>
        <fullName evidence="1">UPF0229 protein EJE83_12445</fullName>
    </recommendedName>
</protein>
<dbReference type="NCBIfam" id="NF003708">
    <property type="entry name" value="PRK05325.1-3"/>
    <property type="match status" value="1"/>
</dbReference>
<dbReference type="PANTHER" id="PTHR30510">
    <property type="entry name" value="UPF0229 PROTEIN YEAH"/>
    <property type="match status" value="1"/>
</dbReference>
<dbReference type="GeneID" id="47012920"/>
<dbReference type="PANTHER" id="PTHR30510:SF2">
    <property type="entry name" value="UPF0229 PROTEIN YEAH"/>
    <property type="match status" value="1"/>
</dbReference>
<comment type="similarity">
    <text evidence="1">Belongs to the UPF0229 family.</text>
</comment>
<proteinExistence type="inferred from homology"/>
<dbReference type="HAMAP" id="MF_01232">
    <property type="entry name" value="UPF0229"/>
    <property type="match status" value="1"/>
</dbReference>
<dbReference type="KEGG" id="papi:SG18_05510"/>
<dbReference type="NCBIfam" id="NF003707">
    <property type="entry name" value="PRK05325.1-2"/>
    <property type="match status" value="1"/>
</dbReference>
<dbReference type="OrthoDB" id="9788289at2"/>
<evidence type="ECO:0000313" key="4">
    <source>
        <dbReference type="EMBL" id="VVG72294.1"/>
    </source>
</evidence>
<dbReference type="InterPro" id="IPR036465">
    <property type="entry name" value="vWFA_dom_sf"/>
</dbReference>
<dbReference type="STRING" id="93218.XM39_05510"/>
<dbReference type="AlphaFoldDB" id="A0A0B5FAB5"/>
<keyword evidence="5" id="KW-1185">Reference proteome</keyword>
<dbReference type="EMBL" id="RWHX01000019">
    <property type="protein sequence ID" value="RSK80984.1"/>
    <property type="molecule type" value="Genomic_DNA"/>
</dbReference>
<evidence type="ECO:0000313" key="6">
    <source>
        <dbReference type="Proteomes" id="UP000364291"/>
    </source>
</evidence>
<dbReference type="InterPro" id="IPR006698">
    <property type="entry name" value="UPF0229"/>
</dbReference>
<evidence type="ECO:0000313" key="3">
    <source>
        <dbReference type="EMBL" id="RSK80984.1"/>
    </source>
</evidence>
<organism evidence="4 6">
    <name type="scientific">Pandoraea apista</name>
    <dbReference type="NCBI Taxonomy" id="93218"/>
    <lineage>
        <taxon>Bacteria</taxon>
        <taxon>Pseudomonadati</taxon>
        <taxon>Pseudomonadota</taxon>
        <taxon>Betaproteobacteria</taxon>
        <taxon>Burkholderiales</taxon>
        <taxon>Burkholderiaceae</taxon>
        <taxon>Pandoraea</taxon>
    </lineage>
</organism>
<dbReference type="Proteomes" id="UP000270216">
    <property type="component" value="Unassembled WGS sequence"/>
</dbReference>
<feature type="region of interest" description="Disordered" evidence="2">
    <location>
        <begin position="84"/>
        <end position="108"/>
    </location>
</feature>
<sequence length="420" mass="47825">MSAIIDRRQNGKNKSAINQQRFIKRYRDQIRRAVAKAVGGRKITDIDGSGQVSIPVKDISEPLFHHGPGGRREMVHPGNREFVVGDNFERPPSGAGGGGSRASDSGEGEDDFVFNLSREEFLKFFFEDMALPDLAKRRLAQIPEFRKVRAGYSIDGTPSNLNVIRTMRSSLGRRIALTAPYRKQLRELEAEYADLVSREGDTSPRALALAHEITHLRTRVEAIPYIEKLDLRYSNRVMQPRPQAQAVMFCLMDVSGSMDQSRKDLAKRFFMLLYLFLRHNYERIDLVLIRHHTTAKEVNEDDFFYARESGGTVVSSALKLMTEIIADRYSPSDWNIYGAQVSDGDNWDGDSPICRDILNQTIMPAVQYFAYVEVASAEPQNLWNEYLSVKQQHPNFAMQRIMEAAEIYPVLHDLFKKKAA</sequence>
<dbReference type="RefSeq" id="WP_042113046.1">
    <property type="nucleotide sequence ID" value="NZ_CABPSX010000006.1"/>
</dbReference>
<dbReference type="EMBL" id="CABPSX010000006">
    <property type="protein sequence ID" value="VVG72294.1"/>
    <property type="molecule type" value="Genomic_DNA"/>
</dbReference>
<evidence type="ECO:0000256" key="1">
    <source>
        <dbReference type="HAMAP-Rule" id="MF_01232"/>
    </source>
</evidence>
<gene>
    <name evidence="3" type="ORF">EJE83_12445</name>
    <name evidence="4" type="ORF">PAP18089_03288</name>
</gene>
<reference evidence="3 5" key="1">
    <citation type="submission" date="2018-12" db="EMBL/GenBank/DDBJ databases">
        <title>Whole genome sequence of a Pandoraea apista isolate from a patient with cystic fibrosis.</title>
        <authorList>
            <person name="Kenna D.T."/>
            <person name="Turton J.F."/>
        </authorList>
    </citation>
    <scope>NUCLEOTIDE SEQUENCE [LARGE SCALE GENOMIC DNA]</scope>
    <source>
        <strain evidence="3 5">Pa13324</strain>
    </source>
</reference>
<dbReference type="SUPFAM" id="SSF53300">
    <property type="entry name" value="vWA-like"/>
    <property type="match status" value="1"/>
</dbReference>